<sequence>MLIHTGFKLVGFASPSKLIISCAGIIGGGIVLSITTSEVLNKQISSAFSSAYKSFVGLFQQSNQKKLENSQNNFFQSFGKQIKDFFEIVKKYFEPIFDIFKTPRTSLEALFKNLKQQQNGDSQSSSSPEITFDSKSLWNGFWTLLGFRYRDIFEVEFGAVLYFLFNALLDLKKWNFLWNGENNKNLLQSWINLENWKKAFTKDDQFDKRLKGFLFLLWNINKLGEFEKTNSKSNQSPKPKRTLSRRNMLAWTYSSPWVTDSIFQEQKEKK</sequence>
<gene>
    <name evidence="1" type="ORF">PRV_00540</name>
</gene>
<dbReference type="AlphaFoldDB" id="U5NBW3"/>
<protein>
    <submittedName>
        <fullName evidence="1">Uncharacterized protein</fullName>
    </submittedName>
</protein>
<dbReference type="PATRIC" id="fig|1403316.3.peg.86"/>
<accession>U5NBW3</accession>
<dbReference type="EMBL" id="CP006771">
    <property type="protein sequence ID" value="AGX88877.1"/>
    <property type="molecule type" value="Genomic_DNA"/>
</dbReference>
<proteinExistence type="predicted"/>
<reference evidence="1 2" key="1">
    <citation type="journal article" date="2013" name="Genome Announc.">
        <title>Genome Sequence of Mycoplasma parvum (Formerly Eperythrozoon parvum), a Diminutive Hemoplasma of the Pig.</title>
        <authorList>
            <person name="do Nascimento N.C."/>
            <person name="Dos Santos A.P."/>
            <person name="Chu Y."/>
            <person name="Guimaraes A.M."/>
            <person name="Pagliaro A."/>
            <person name="Messick J.B."/>
        </authorList>
    </citation>
    <scope>NUCLEOTIDE SEQUENCE [LARGE SCALE GENOMIC DNA]</scope>
    <source>
        <strain evidence="1 2">Indiana</strain>
    </source>
</reference>
<keyword evidence="2" id="KW-1185">Reference proteome</keyword>
<dbReference type="STRING" id="1403316.PRV_00540"/>
<dbReference type="KEGG" id="mpv:PRV_00540"/>
<organism evidence="1 2">
    <name type="scientific">Mycoplasma parvum str. Indiana</name>
    <dbReference type="NCBI Taxonomy" id="1403316"/>
    <lineage>
        <taxon>Bacteria</taxon>
        <taxon>Bacillati</taxon>
        <taxon>Mycoplasmatota</taxon>
        <taxon>Mollicutes</taxon>
        <taxon>Mycoplasmataceae</taxon>
        <taxon>Mycoplasma</taxon>
    </lineage>
</organism>
<evidence type="ECO:0000313" key="1">
    <source>
        <dbReference type="EMBL" id="AGX88877.1"/>
    </source>
</evidence>
<dbReference type="Proteomes" id="UP000017119">
    <property type="component" value="Chromosome"/>
</dbReference>
<evidence type="ECO:0000313" key="2">
    <source>
        <dbReference type="Proteomes" id="UP000017119"/>
    </source>
</evidence>
<name>U5NBW3_9MOLU</name>
<dbReference type="HOGENOM" id="CLU_088914_0_0_14"/>